<evidence type="ECO:0000256" key="1">
    <source>
        <dbReference type="ARBA" id="ARBA00007532"/>
    </source>
</evidence>
<keyword evidence="4 14" id="KW-0285">Flavoprotein</keyword>
<keyword evidence="12" id="KW-0547">Nucleotide-binding</keyword>
<dbReference type="GO" id="GO:0004148">
    <property type="term" value="F:dihydrolipoyl dehydrogenase (NADH) activity"/>
    <property type="evidence" value="ECO:0007669"/>
    <property type="project" value="UniProtKB-EC"/>
</dbReference>
<evidence type="ECO:0000256" key="12">
    <source>
        <dbReference type="PIRSR" id="PIRSR000350-3"/>
    </source>
</evidence>
<dbReference type="Pfam" id="PF02852">
    <property type="entry name" value="Pyr_redox_dim"/>
    <property type="match status" value="1"/>
</dbReference>
<dbReference type="InterPro" id="IPR004099">
    <property type="entry name" value="Pyr_nucl-diS_OxRdtase_dimer"/>
</dbReference>
<dbReference type="GO" id="GO:0050660">
    <property type="term" value="F:flavin adenine dinucleotide binding"/>
    <property type="evidence" value="ECO:0007669"/>
    <property type="project" value="InterPro"/>
</dbReference>
<dbReference type="Pfam" id="PF07992">
    <property type="entry name" value="Pyr_redox_2"/>
    <property type="match status" value="1"/>
</dbReference>
<dbReference type="InterPro" id="IPR036188">
    <property type="entry name" value="FAD/NAD-bd_sf"/>
</dbReference>
<dbReference type="Proteomes" id="UP000199648">
    <property type="component" value="Unassembled WGS sequence"/>
</dbReference>
<evidence type="ECO:0000256" key="3">
    <source>
        <dbReference type="ARBA" id="ARBA00016961"/>
    </source>
</evidence>
<evidence type="ECO:0000313" key="17">
    <source>
        <dbReference type="EMBL" id="SCZ57619.1"/>
    </source>
</evidence>
<comment type="cofactor">
    <cofactor evidence="12 14">
        <name>FAD</name>
        <dbReference type="ChEBI" id="CHEBI:57692"/>
    </cofactor>
    <text evidence="12 14">Binds 1 FAD per subunit.</text>
</comment>
<proteinExistence type="inferred from homology"/>
<dbReference type="InterPro" id="IPR023753">
    <property type="entry name" value="FAD/NAD-binding_dom"/>
</dbReference>
<evidence type="ECO:0000256" key="4">
    <source>
        <dbReference type="ARBA" id="ARBA00022630"/>
    </source>
</evidence>
<evidence type="ECO:0000259" key="15">
    <source>
        <dbReference type="Pfam" id="PF02852"/>
    </source>
</evidence>
<dbReference type="PANTHER" id="PTHR22912:SF160">
    <property type="entry name" value="DIHYDROLIPOYL DEHYDROGENASE"/>
    <property type="match status" value="1"/>
</dbReference>
<feature type="binding site" evidence="12">
    <location>
        <position position="312"/>
    </location>
    <ligand>
        <name>FAD</name>
        <dbReference type="ChEBI" id="CHEBI:57692"/>
    </ligand>
</feature>
<organism evidence="17 18">
    <name type="scientific">Thiohalomonas denitrificans</name>
    <dbReference type="NCBI Taxonomy" id="415747"/>
    <lineage>
        <taxon>Bacteria</taxon>
        <taxon>Pseudomonadati</taxon>
        <taxon>Pseudomonadota</taxon>
        <taxon>Gammaproteobacteria</taxon>
        <taxon>Thiohalomonadales</taxon>
        <taxon>Thiohalomonadaceae</taxon>
        <taxon>Thiohalomonas</taxon>
    </lineage>
</organism>
<name>A0A1G5Q8N3_9GAMM</name>
<feature type="disulfide bond" description="Redox-active" evidence="13">
    <location>
        <begin position="47"/>
        <end position="52"/>
    </location>
</feature>
<dbReference type="PRINTS" id="PR00411">
    <property type="entry name" value="PNDRDTASEI"/>
</dbReference>
<evidence type="ECO:0000256" key="7">
    <source>
        <dbReference type="ARBA" id="ARBA00023027"/>
    </source>
</evidence>
<dbReference type="FunFam" id="3.30.390.30:FF:000001">
    <property type="entry name" value="Dihydrolipoyl dehydrogenase"/>
    <property type="match status" value="1"/>
</dbReference>
<dbReference type="STRING" id="415747.SAMN03097708_01466"/>
<dbReference type="OrthoDB" id="9800167at2"/>
<keyword evidence="5 12" id="KW-0274">FAD</keyword>
<comment type="similarity">
    <text evidence="1 14">Belongs to the class-I pyridine nucleotide-disulfide oxidoreductase family.</text>
</comment>
<dbReference type="InterPro" id="IPR016156">
    <property type="entry name" value="FAD/NAD-linked_Rdtase_dimer_sf"/>
</dbReference>
<feature type="binding site" evidence="12">
    <location>
        <position position="56"/>
    </location>
    <ligand>
        <name>FAD</name>
        <dbReference type="ChEBI" id="CHEBI:57692"/>
    </ligand>
</feature>
<dbReference type="InterPro" id="IPR006258">
    <property type="entry name" value="Lipoamide_DH"/>
</dbReference>
<keyword evidence="6 14" id="KW-0560">Oxidoreductase</keyword>
<evidence type="ECO:0000313" key="18">
    <source>
        <dbReference type="Proteomes" id="UP000199648"/>
    </source>
</evidence>
<feature type="binding site" evidence="12">
    <location>
        <begin position="146"/>
        <end position="148"/>
    </location>
    <ligand>
        <name>FAD</name>
        <dbReference type="ChEBI" id="CHEBI:57692"/>
    </ligand>
</feature>
<dbReference type="AlphaFoldDB" id="A0A1G5Q8N3"/>
<keyword evidence="18" id="KW-1185">Reference proteome</keyword>
<dbReference type="SUPFAM" id="SSF55424">
    <property type="entry name" value="FAD/NAD-linked reductases, dimerisation (C-terminal) domain"/>
    <property type="match status" value="1"/>
</dbReference>
<dbReference type="GO" id="GO:0006103">
    <property type="term" value="P:2-oxoglutarate metabolic process"/>
    <property type="evidence" value="ECO:0007669"/>
    <property type="project" value="TreeGrafter"/>
</dbReference>
<evidence type="ECO:0000256" key="14">
    <source>
        <dbReference type="RuleBase" id="RU003692"/>
    </source>
</evidence>
<keyword evidence="9 14" id="KW-0676">Redox-active center</keyword>
<feature type="binding site" evidence="12">
    <location>
        <begin position="182"/>
        <end position="189"/>
    </location>
    <ligand>
        <name>NAD(+)</name>
        <dbReference type="ChEBI" id="CHEBI:57540"/>
    </ligand>
</feature>
<accession>A0A1G5Q8N3</accession>
<dbReference type="InterPro" id="IPR012999">
    <property type="entry name" value="Pyr_OxRdtase_I_AS"/>
</dbReference>
<dbReference type="NCBIfam" id="TIGR01350">
    <property type="entry name" value="lipoamide_DH"/>
    <property type="match status" value="1"/>
</dbReference>
<dbReference type="InterPro" id="IPR050151">
    <property type="entry name" value="Class-I_Pyr_Nuc-Dis_Oxidored"/>
</dbReference>
<feature type="active site" description="Proton acceptor" evidence="11">
    <location>
        <position position="444"/>
    </location>
</feature>
<dbReference type="SUPFAM" id="SSF51905">
    <property type="entry name" value="FAD/NAD(P)-binding domain"/>
    <property type="match status" value="1"/>
</dbReference>
<dbReference type="EMBL" id="FMWD01000004">
    <property type="protein sequence ID" value="SCZ57619.1"/>
    <property type="molecule type" value="Genomic_DNA"/>
</dbReference>
<evidence type="ECO:0000256" key="11">
    <source>
        <dbReference type="PIRSR" id="PIRSR000350-2"/>
    </source>
</evidence>
<evidence type="ECO:0000256" key="5">
    <source>
        <dbReference type="ARBA" id="ARBA00022827"/>
    </source>
</evidence>
<dbReference type="EC" id="1.8.1.4" evidence="2 14"/>
<dbReference type="Gene3D" id="3.50.50.60">
    <property type="entry name" value="FAD/NAD(P)-binding domain"/>
    <property type="match status" value="2"/>
</dbReference>
<feature type="binding site" evidence="12">
    <location>
        <position position="271"/>
    </location>
    <ligand>
        <name>NAD(+)</name>
        <dbReference type="ChEBI" id="CHEBI:57540"/>
    </ligand>
</feature>
<dbReference type="Gene3D" id="3.30.390.30">
    <property type="match status" value="1"/>
</dbReference>
<comment type="miscellaneous">
    <text evidence="14">The active site is a redox-active disulfide bond.</text>
</comment>
<reference evidence="17 18" key="1">
    <citation type="submission" date="2016-10" db="EMBL/GenBank/DDBJ databases">
        <authorList>
            <person name="de Groot N.N."/>
        </authorList>
    </citation>
    <scope>NUCLEOTIDE SEQUENCE [LARGE SCALE GENOMIC DNA]</scope>
    <source>
        <strain evidence="17 18">HLD2</strain>
    </source>
</reference>
<dbReference type="PROSITE" id="PS00076">
    <property type="entry name" value="PYRIDINE_REDOX_1"/>
    <property type="match status" value="1"/>
</dbReference>
<protein>
    <recommendedName>
        <fullName evidence="3 14">Dihydrolipoyl dehydrogenase</fullName>
        <ecNumber evidence="2 14">1.8.1.4</ecNumber>
    </recommendedName>
</protein>
<keyword evidence="7 12" id="KW-0520">NAD</keyword>
<evidence type="ECO:0000259" key="16">
    <source>
        <dbReference type="Pfam" id="PF07992"/>
    </source>
</evidence>
<feature type="domain" description="FAD/NAD(P)-binding" evidence="16">
    <location>
        <begin position="11"/>
        <end position="327"/>
    </location>
</feature>
<comment type="catalytic activity">
    <reaction evidence="10 14">
        <text>N(6)-[(R)-dihydrolipoyl]-L-lysyl-[protein] + NAD(+) = N(6)-[(R)-lipoyl]-L-lysyl-[protein] + NADH + H(+)</text>
        <dbReference type="Rhea" id="RHEA:15045"/>
        <dbReference type="Rhea" id="RHEA-COMP:10474"/>
        <dbReference type="Rhea" id="RHEA-COMP:10475"/>
        <dbReference type="ChEBI" id="CHEBI:15378"/>
        <dbReference type="ChEBI" id="CHEBI:57540"/>
        <dbReference type="ChEBI" id="CHEBI:57945"/>
        <dbReference type="ChEBI" id="CHEBI:83099"/>
        <dbReference type="ChEBI" id="CHEBI:83100"/>
        <dbReference type="EC" id="1.8.1.4"/>
    </reaction>
</comment>
<feature type="domain" description="Pyridine nucleotide-disulphide oxidoreductase dimerisation" evidence="15">
    <location>
        <begin position="346"/>
        <end position="455"/>
    </location>
</feature>
<dbReference type="PRINTS" id="PR00368">
    <property type="entry name" value="FADPNR"/>
</dbReference>
<dbReference type="PANTHER" id="PTHR22912">
    <property type="entry name" value="DISULFIDE OXIDOREDUCTASE"/>
    <property type="match status" value="1"/>
</dbReference>
<sequence>MVMGELPVKTDLLVIGGGPGGYAAAFRAADLGLDVTLVSDEPPGGVCLLRGCIPSKTLLYLAELLEASRAAESMGLRFGEPQIDLEGIGRWRDKVIGQLTRGLEGLCRKRGVQLIRGRAHFEGPERVRLEHSDVAAIDFRHAIIATGSRPRMPPGVEAGGRIMDSTAALTLPDIPERLLAVGGGYVGLEMGTVYAALGSRVTVVQSQDRLLPPVDDDLVKPLVRKLEKQFEAIHYNTRATGLEIGDETVQVTLSGDVESTERFDRVLVAIGRVPNIEGLNLEATGVETDRRGAIQTDEQRRTAEPNIFAIGDVAGGALLAHKAMHEGKVAAEAIAGQPAAFDARAIPAVVYTDPQIAWCGLTEGEAQSAGTRVRVDRFPWNASGRALSMGAGEGMTKVISDPENGRVLGVGIVGRDAEALIAEGVLAIEMGAVAEDLARCIHPHPTLSETLGEAAELTLGGSTHFK</sequence>
<evidence type="ECO:0000256" key="13">
    <source>
        <dbReference type="PIRSR" id="PIRSR000350-4"/>
    </source>
</evidence>
<dbReference type="PIRSF" id="PIRSF000350">
    <property type="entry name" value="Mercury_reductase_MerA"/>
    <property type="match status" value="1"/>
</dbReference>
<evidence type="ECO:0000256" key="2">
    <source>
        <dbReference type="ARBA" id="ARBA00012608"/>
    </source>
</evidence>
<evidence type="ECO:0000256" key="9">
    <source>
        <dbReference type="ARBA" id="ARBA00023284"/>
    </source>
</evidence>
<gene>
    <name evidence="17" type="ORF">SAMN03097708_01466</name>
</gene>
<evidence type="ECO:0000256" key="6">
    <source>
        <dbReference type="ARBA" id="ARBA00023002"/>
    </source>
</evidence>
<evidence type="ECO:0000256" key="10">
    <source>
        <dbReference type="ARBA" id="ARBA00049187"/>
    </source>
</evidence>
<keyword evidence="8" id="KW-1015">Disulfide bond</keyword>
<evidence type="ECO:0000256" key="8">
    <source>
        <dbReference type="ARBA" id="ARBA00023157"/>
    </source>
</evidence>
<dbReference type="InterPro" id="IPR001100">
    <property type="entry name" value="Pyr_nuc-diS_OxRdtase"/>
</dbReference>